<dbReference type="Proteomes" id="UP001286313">
    <property type="component" value="Unassembled WGS sequence"/>
</dbReference>
<dbReference type="EMBL" id="JAWQEG010006089">
    <property type="protein sequence ID" value="KAK3855786.1"/>
    <property type="molecule type" value="Genomic_DNA"/>
</dbReference>
<evidence type="ECO:0000313" key="2">
    <source>
        <dbReference type="EMBL" id="KAK3855786.1"/>
    </source>
</evidence>
<feature type="region of interest" description="Disordered" evidence="1">
    <location>
        <begin position="25"/>
        <end position="54"/>
    </location>
</feature>
<gene>
    <name evidence="2" type="ORF">Pcinc_037832</name>
</gene>
<evidence type="ECO:0000313" key="3">
    <source>
        <dbReference type="Proteomes" id="UP001286313"/>
    </source>
</evidence>
<comment type="caution">
    <text evidence="2">The sequence shown here is derived from an EMBL/GenBank/DDBJ whole genome shotgun (WGS) entry which is preliminary data.</text>
</comment>
<dbReference type="AlphaFoldDB" id="A0AAE1BRU0"/>
<keyword evidence="3" id="KW-1185">Reference proteome</keyword>
<accession>A0AAE1BRU0</accession>
<organism evidence="2 3">
    <name type="scientific">Petrolisthes cinctipes</name>
    <name type="common">Flat porcelain crab</name>
    <dbReference type="NCBI Taxonomy" id="88211"/>
    <lineage>
        <taxon>Eukaryota</taxon>
        <taxon>Metazoa</taxon>
        <taxon>Ecdysozoa</taxon>
        <taxon>Arthropoda</taxon>
        <taxon>Crustacea</taxon>
        <taxon>Multicrustacea</taxon>
        <taxon>Malacostraca</taxon>
        <taxon>Eumalacostraca</taxon>
        <taxon>Eucarida</taxon>
        <taxon>Decapoda</taxon>
        <taxon>Pleocyemata</taxon>
        <taxon>Anomura</taxon>
        <taxon>Galatheoidea</taxon>
        <taxon>Porcellanidae</taxon>
        <taxon>Petrolisthes</taxon>
    </lineage>
</organism>
<proteinExistence type="predicted"/>
<protein>
    <submittedName>
        <fullName evidence="2">Uncharacterized protein</fullName>
    </submittedName>
</protein>
<name>A0AAE1BRU0_PETCI</name>
<sequence length="76" mass="8560">MKGVCQEFLMLIEVFWRVEETKVRSSRPPTDVSGLSRVQKTHPRGRLQNPNQVPSITVGWSTGVQIPMVTVKVTPN</sequence>
<evidence type="ECO:0000256" key="1">
    <source>
        <dbReference type="SAM" id="MobiDB-lite"/>
    </source>
</evidence>
<reference evidence="2" key="1">
    <citation type="submission" date="2023-10" db="EMBL/GenBank/DDBJ databases">
        <title>Genome assemblies of two species of porcelain crab, Petrolisthes cinctipes and Petrolisthes manimaculis (Anomura: Porcellanidae).</title>
        <authorList>
            <person name="Angst P."/>
        </authorList>
    </citation>
    <scope>NUCLEOTIDE SEQUENCE</scope>
    <source>
        <strain evidence="2">PB745_01</strain>
        <tissue evidence="2">Gill</tissue>
    </source>
</reference>